<dbReference type="OrthoDB" id="2256270at2759"/>
<evidence type="ECO:0000313" key="3">
    <source>
        <dbReference type="EMBL" id="RKP07538.1"/>
    </source>
</evidence>
<feature type="transmembrane region" description="Helical" evidence="1">
    <location>
        <begin position="134"/>
        <end position="154"/>
    </location>
</feature>
<keyword evidence="4" id="KW-1185">Reference proteome</keyword>
<dbReference type="EMBL" id="KZ992704">
    <property type="protein sequence ID" value="RKP07538.1"/>
    <property type="molecule type" value="Genomic_DNA"/>
</dbReference>
<feature type="transmembrane region" description="Helical" evidence="1">
    <location>
        <begin position="41"/>
        <end position="62"/>
    </location>
</feature>
<evidence type="ECO:0000256" key="2">
    <source>
        <dbReference type="SAM" id="SignalP"/>
    </source>
</evidence>
<dbReference type="AlphaFoldDB" id="A0A4P9XNK3"/>
<dbReference type="Proteomes" id="UP000271241">
    <property type="component" value="Unassembled WGS sequence"/>
</dbReference>
<sequence>MVRRRPTALATWCCLIQSAAGLVYTVCSLLVTMPGGLSCRQGMWIVGAGLTISPLCVGATLLQKAYLVHERKKWLLAIALMAPNAGCFSLYPPYLPWVKIAMDAPINLAFSIAFILVVYRQYRQYGSAAWGRLVRNGIQTMCFVVLANIAYYIAF</sequence>
<evidence type="ECO:0000313" key="4">
    <source>
        <dbReference type="Proteomes" id="UP000271241"/>
    </source>
</evidence>
<reference evidence="4" key="1">
    <citation type="journal article" date="2018" name="Nat. Microbiol.">
        <title>Leveraging single-cell genomics to expand the fungal tree of life.</title>
        <authorList>
            <person name="Ahrendt S.R."/>
            <person name="Quandt C.A."/>
            <person name="Ciobanu D."/>
            <person name="Clum A."/>
            <person name="Salamov A."/>
            <person name="Andreopoulos B."/>
            <person name="Cheng J.F."/>
            <person name="Woyke T."/>
            <person name="Pelin A."/>
            <person name="Henrissat B."/>
            <person name="Reynolds N.K."/>
            <person name="Benny G.L."/>
            <person name="Smith M.E."/>
            <person name="James T.Y."/>
            <person name="Grigoriev I.V."/>
        </authorList>
    </citation>
    <scope>NUCLEOTIDE SEQUENCE [LARGE SCALE GENOMIC DNA]</scope>
    <source>
        <strain evidence="4">RSA 1356</strain>
    </source>
</reference>
<accession>A0A4P9XNK3</accession>
<proteinExistence type="predicted"/>
<feature type="signal peptide" evidence="2">
    <location>
        <begin position="1"/>
        <end position="21"/>
    </location>
</feature>
<keyword evidence="1" id="KW-1133">Transmembrane helix</keyword>
<feature type="transmembrane region" description="Helical" evidence="1">
    <location>
        <begin position="74"/>
        <end position="92"/>
    </location>
</feature>
<keyword evidence="1" id="KW-0812">Transmembrane</keyword>
<evidence type="ECO:0000256" key="1">
    <source>
        <dbReference type="SAM" id="Phobius"/>
    </source>
</evidence>
<feature type="chain" id="PRO_5020794642" evidence="2">
    <location>
        <begin position="22"/>
        <end position="155"/>
    </location>
</feature>
<feature type="transmembrane region" description="Helical" evidence="1">
    <location>
        <begin position="104"/>
        <end position="122"/>
    </location>
</feature>
<protein>
    <submittedName>
        <fullName evidence="3">Uncharacterized protein</fullName>
    </submittedName>
</protein>
<organism evidence="3 4">
    <name type="scientific">Thamnocephalis sphaerospora</name>
    <dbReference type="NCBI Taxonomy" id="78915"/>
    <lineage>
        <taxon>Eukaryota</taxon>
        <taxon>Fungi</taxon>
        <taxon>Fungi incertae sedis</taxon>
        <taxon>Zoopagomycota</taxon>
        <taxon>Zoopagomycotina</taxon>
        <taxon>Zoopagomycetes</taxon>
        <taxon>Zoopagales</taxon>
        <taxon>Sigmoideomycetaceae</taxon>
        <taxon>Thamnocephalis</taxon>
    </lineage>
</organism>
<gene>
    <name evidence="3" type="ORF">THASP1DRAFT_24324</name>
</gene>
<keyword evidence="1" id="KW-0472">Membrane</keyword>
<name>A0A4P9XNK3_9FUNG</name>
<keyword evidence="2" id="KW-0732">Signal</keyword>